<keyword evidence="2" id="KW-1185">Reference proteome</keyword>
<evidence type="ECO:0000313" key="2">
    <source>
        <dbReference type="Proteomes" id="UP000654918"/>
    </source>
</evidence>
<dbReference type="Proteomes" id="UP000654918">
    <property type="component" value="Unassembled WGS sequence"/>
</dbReference>
<dbReference type="AlphaFoldDB" id="A0A8H6J9L3"/>
<organism evidence="1 2">
    <name type="scientific">Colletotrichum plurivorum</name>
    <dbReference type="NCBI Taxonomy" id="2175906"/>
    <lineage>
        <taxon>Eukaryota</taxon>
        <taxon>Fungi</taxon>
        <taxon>Dikarya</taxon>
        <taxon>Ascomycota</taxon>
        <taxon>Pezizomycotina</taxon>
        <taxon>Sordariomycetes</taxon>
        <taxon>Hypocreomycetidae</taxon>
        <taxon>Glomerellales</taxon>
        <taxon>Glomerellaceae</taxon>
        <taxon>Colletotrichum</taxon>
        <taxon>Colletotrichum orchidearum species complex</taxon>
    </lineage>
</organism>
<evidence type="ECO:0000313" key="1">
    <source>
        <dbReference type="EMBL" id="KAF6809099.1"/>
    </source>
</evidence>
<dbReference type="EMBL" id="WIGO01000550">
    <property type="protein sequence ID" value="KAF6809099.1"/>
    <property type="molecule type" value="Genomic_DNA"/>
</dbReference>
<sequence>MARFLTLLNSFEKRGMAAYACAACDHVLQPAHHPPPMPEKAKPAMDQNSICRHSAAFQPLLIGRQVAVLSRTRPLGERVRAHRHFDVRRYSPQSPPLGSHGSSAAVFIPSMIRHAAPDSVNQSTTAGSCSSKWYRTYETCQPTMPSHP</sequence>
<proteinExistence type="predicted"/>
<protein>
    <submittedName>
        <fullName evidence="1">Uncharacterized protein</fullName>
    </submittedName>
</protein>
<accession>A0A8H6J9L3</accession>
<gene>
    <name evidence="1" type="ORF">CPLU01_15567</name>
</gene>
<reference evidence="1" key="1">
    <citation type="journal article" date="2020" name="Phytopathology">
        <title>Genome Sequence Resources of Colletotrichum truncatum, C. plurivorum, C. musicola, and C. sojae: Four Species Pathogenic to Soybean (Glycine max).</title>
        <authorList>
            <person name="Rogerio F."/>
            <person name="Boufleur T.R."/>
            <person name="Ciampi-Guillardi M."/>
            <person name="Sukno S.A."/>
            <person name="Thon M.R."/>
            <person name="Massola Junior N.S."/>
            <person name="Baroncelli R."/>
        </authorList>
    </citation>
    <scope>NUCLEOTIDE SEQUENCE</scope>
    <source>
        <strain evidence="1">LFN00145</strain>
    </source>
</reference>
<comment type="caution">
    <text evidence="1">The sequence shown here is derived from an EMBL/GenBank/DDBJ whole genome shotgun (WGS) entry which is preliminary data.</text>
</comment>
<name>A0A8H6J9L3_9PEZI</name>